<sequence length="1946" mass="203837">MIPLSFAQRRLWFLHRLQGPSATYNVPFVLRLRGDLDTDALQAAVRDLVARHESLRTLFVEDERGDAFQRIVPADGVPLTVPVTDVAPEEVPTAVARAVSYPFDLTAEIPVRATVLRCSPEEHLLVLVAHHIACDDESGRPLARDLFAAYEARRAGLAPPRRELLVQYQDYTVWQRDLLGDEDDPASLAAAQVSYWREELAGLPQPWALPTDRPRPPAASYRGDLYEFTVDPRLLTGIEELAARHGASVPVTMQSALAVLLHRLGAGDDLTIGCPATDRTEEALTDLVGFLVNTWVLRLDLTRNPSFSDLLGTAATKALNAYDLHDVPFERLVELIAPERSTAYHPLFQVRCAWQPAPPEIEVPGLRVNFEPARTAAATCDLSFLIVPEPAGGARVRLAYATDLFDRGTVERLGARFLRVLRQIVADPGVRVGAVDVLVGDERERLLGPAAGTAAAEGPEESVVALFGRQARATPEAVAVLDGDRSLTYGQLGARADRLARELARRGAGPESLVGLALPRGAAHVVGLLAILTSGAGCLPLDPGRPGATPLDAVLAEARPALILTDPATAAALPPGGVPLLCAQDIGDEALGDPVRGAAPRPEHLACVLYGAREPAGLVVTHRNLADGVRRLTRRLGVLAGRRMLAGSPPCSDAWLYEVLTPLCNGGSVEVGDGTEVPAHRRGRSAQVISTTPSAFAALADRIPAETGVRALVFSAEPLPAWLVERARAAVPGVRVVNAYGRADAFCLPEVPEHGPDATGVRTYVLGPGLAPVPPGAVGELYVGGAAGRGHLGRPGATARQFVADPFGPAGGRMYRTGDLARWNADGGLEVIGPAEAQATVRGLRIEPAVVEAALMAHPGVSQAVAVTREGRCGSPCLVAYVVLGGGEDGGVRGGGHGAELRRFVSARLPDHLVPAAFTVLDRMPLTAHGTLDRSALPAPDLADRVHRAPRTPTEEVLAEAVGEVLGLQRVGVDEDFFLAGGDSIRSVQAAARARARGADVTPKEIFEHRTVADLAVVADGRTRGTAQPDEPEGDGTGWMPLPPAARELLGRGGGTDRLARAQLLELPLELDLFTLMATLGAVLDRHDVLRSRLVQDPEPGLRVEPAGLVSPASLVRRIPCGGPWDDALIAAELDAAAGRLDPAAGVMAQFVWFDRSAVGRGGTGRLLVVLHHLVADAASWRILLPDLADAWARSRCGVPSLPRAGTSVRRWAHALERQAADPALVAGLPAWREVLAAPDTLLGSRRPDPAVDVAATVETVRVRVPAAVGEPVLTTVPAVFRCRAEDVLLTALTLALAHWRRGRGDAQTSSLIRLEGDGRTPDAAPGDGPGRTVGPFTAAFPVRLDVGGIDLDDALAGGPAAGRALKSVKEQLRTVPDGGTGYGLLRHLNPRTAAELAAHPEPQIGFGYLRGFGADDMPVGLRGLGWVPAADADEPDPAPDGQAPAPSALEIGARATGGDAGTELTARFSFPAGVLSAAEVSELAALWVTALAGLARHARQPGAGGLTPSDVPLVAAAQAEIEGWEARYGRLAEVWPVPAVQSAVLRAAGPAGSPSAVHPVQLVIPVEGRVDPVRMRAAGQALAERHPTLRAGFVTAATGDLLQVVPGDVPLPWRYLDLAGADEAVRDAESGRLLAAERAARFDPLVPPLVRLALIGLGDRARLVVTAHPALFDDRSATVLMKDLARLYGVGGDASLLAAAPGYGDHLSRLLRAGAPARAVPRAAGPADGSGTGSIEVEVAAGDALGLSRSAAELGITPDTLVRGAWAILLARLGGSRDVVFGVSDPGRPAEVPGAQELVGLFARTVPVRVSYGPGETVGQLLRALERGPGHGPTRPFDSLVVHEPCPDGPDGPDGPCGTTTAAGITLKGVRTLGCSPYPLTLRVAGPGTRFTLEFRCDSYGRSTVEAIAASFARVLRQVRTDPQVPVDAVEVGDVREARERAAAG</sequence>
<evidence type="ECO:0000313" key="9">
    <source>
        <dbReference type="Proteomes" id="UP000642673"/>
    </source>
</evidence>
<keyword evidence="4" id="KW-0677">Repeat</keyword>
<dbReference type="Gene3D" id="1.10.1200.10">
    <property type="entry name" value="ACP-like"/>
    <property type="match status" value="1"/>
</dbReference>
<reference evidence="9" key="1">
    <citation type="journal article" date="2019" name="Int. J. Syst. Evol. Microbiol.">
        <title>The Global Catalogue of Microorganisms (GCM) 10K type strain sequencing project: providing services to taxonomists for standard genome sequencing and annotation.</title>
        <authorList>
            <consortium name="The Broad Institute Genomics Platform"/>
            <consortium name="The Broad Institute Genome Sequencing Center for Infectious Disease"/>
            <person name="Wu L."/>
            <person name="Ma J."/>
        </authorList>
    </citation>
    <scope>NUCLEOTIDE SEQUENCE [LARGE SCALE GENOMIC DNA]</scope>
    <source>
        <strain evidence="9">JCM 4738</strain>
    </source>
</reference>
<dbReference type="PROSITE" id="PS00012">
    <property type="entry name" value="PHOSPHOPANTETHEINE"/>
    <property type="match status" value="1"/>
</dbReference>
<keyword evidence="3" id="KW-0597">Phosphoprotein</keyword>
<dbReference type="Proteomes" id="UP000642673">
    <property type="component" value="Unassembled WGS sequence"/>
</dbReference>
<dbReference type="Gene3D" id="3.30.559.10">
    <property type="entry name" value="Chloramphenicol acetyltransferase-like domain"/>
    <property type="match status" value="3"/>
</dbReference>
<dbReference type="InterPro" id="IPR001242">
    <property type="entry name" value="Condensation_dom"/>
</dbReference>
<evidence type="ECO:0000256" key="4">
    <source>
        <dbReference type="ARBA" id="ARBA00022737"/>
    </source>
</evidence>
<organism evidence="8 9">
    <name type="scientific">Streptomyces cirratus</name>
    <dbReference type="NCBI Taxonomy" id="68187"/>
    <lineage>
        <taxon>Bacteria</taxon>
        <taxon>Bacillati</taxon>
        <taxon>Actinomycetota</taxon>
        <taxon>Actinomycetes</taxon>
        <taxon>Kitasatosporales</taxon>
        <taxon>Streptomycetaceae</taxon>
        <taxon>Streptomyces</taxon>
    </lineage>
</organism>
<evidence type="ECO:0000256" key="2">
    <source>
        <dbReference type="ARBA" id="ARBA00022450"/>
    </source>
</evidence>
<dbReference type="InterPro" id="IPR023213">
    <property type="entry name" value="CAT-like_dom_sf"/>
</dbReference>
<dbReference type="CDD" id="cd05930">
    <property type="entry name" value="A_NRPS"/>
    <property type="match status" value="1"/>
</dbReference>
<name>A0ABQ3F3X3_9ACTN</name>
<dbReference type="Gene3D" id="3.30.559.30">
    <property type="entry name" value="Nonribosomal peptide synthetase, condensation domain"/>
    <property type="match status" value="3"/>
</dbReference>
<dbReference type="CDD" id="cd19540">
    <property type="entry name" value="LCL_NRPS-like"/>
    <property type="match status" value="1"/>
</dbReference>
<evidence type="ECO:0000259" key="7">
    <source>
        <dbReference type="PROSITE" id="PS50075"/>
    </source>
</evidence>
<evidence type="ECO:0000256" key="3">
    <source>
        <dbReference type="ARBA" id="ARBA00022553"/>
    </source>
</evidence>
<dbReference type="PANTHER" id="PTHR45527">
    <property type="entry name" value="NONRIBOSOMAL PEPTIDE SYNTHETASE"/>
    <property type="match status" value="1"/>
</dbReference>
<gene>
    <name evidence="8" type="ORF">GCM10010347_46540</name>
</gene>
<dbReference type="SUPFAM" id="SSF52777">
    <property type="entry name" value="CoA-dependent acyltransferases"/>
    <property type="match status" value="6"/>
</dbReference>
<dbReference type="SUPFAM" id="SSF56801">
    <property type="entry name" value="Acetyl-CoA synthetase-like"/>
    <property type="match status" value="1"/>
</dbReference>
<dbReference type="PANTHER" id="PTHR45527:SF1">
    <property type="entry name" value="FATTY ACID SYNTHASE"/>
    <property type="match status" value="1"/>
</dbReference>
<dbReference type="InterPro" id="IPR025110">
    <property type="entry name" value="AMP-bd_C"/>
</dbReference>
<feature type="region of interest" description="Disordered" evidence="6">
    <location>
        <begin position="1023"/>
        <end position="1044"/>
    </location>
</feature>
<dbReference type="Gene3D" id="2.30.38.10">
    <property type="entry name" value="Luciferase, Domain 3"/>
    <property type="match status" value="1"/>
</dbReference>
<dbReference type="InterPro" id="IPR009081">
    <property type="entry name" value="PP-bd_ACP"/>
</dbReference>
<dbReference type="SUPFAM" id="SSF47336">
    <property type="entry name" value="ACP-like"/>
    <property type="match status" value="1"/>
</dbReference>
<dbReference type="InterPro" id="IPR006162">
    <property type="entry name" value="Ppantetheine_attach_site"/>
</dbReference>
<dbReference type="InterPro" id="IPR010060">
    <property type="entry name" value="NRPS_synth"/>
</dbReference>
<protein>
    <recommendedName>
        <fullName evidence="7">Carrier domain-containing protein</fullName>
    </recommendedName>
</protein>
<keyword evidence="9" id="KW-1185">Reference proteome</keyword>
<dbReference type="RefSeq" id="WP_190186156.1">
    <property type="nucleotide sequence ID" value="NZ_BMVP01000010.1"/>
</dbReference>
<dbReference type="Pfam" id="PF00501">
    <property type="entry name" value="AMP-binding"/>
    <property type="match status" value="1"/>
</dbReference>
<dbReference type="Pfam" id="PF13193">
    <property type="entry name" value="AMP-binding_C"/>
    <property type="match status" value="1"/>
</dbReference>
<evidence type="ECO:0000256" key="6">
    <source>
        <dbReference type="SAM" id="MobiDB-lite"/>
    </source>
</evidence>
<comment type="cofactor">
    <cofactor evidence="1">
        <name>pantetheine 4'-phosphate</name>
        <dbReference type="ChEBI" id="CHEBI:47942"/>
    </cofactor>
</comment>
<dbReference type="InterPro" id="IPR000873">
    <property type="entry name" value="AMP-dep_synth/lig_dom"/>
</dbReference>
<evidence type="ECO:0000256" key="1">
    <source>
        <dbReference type="ARBA" id="ARBA00001957"/>
    </source>
</evidence>
<dbReference type="Pfam" id="PF00668">
    <property type="entry name" value="Condensation"/>
    <property type="match status" value="3"/>
</dbReference>
<accession>A0ABQ3F3X3</accession>
<evidence type="ECO:0000256" key="5">
    <source>
        <dbReference type="ARBA" id="ARBA00023194"/>
    </source>
</evidence>
<keyword evidence="2" id="KW-0596">Phosphopantetheine</keyword>
<dbReference type="EMBL" id="BMVP01000010">
    <property type="protein sequence ID" value="GHB71014.1"/>
    <property type="molecule type" value="Genomic_DNA"/>
</dbReference>
<comment type="caution">
    <text evidence="8">The sequence shown here is derived from an EMBL/GenBank/DDBJ whole genome shotgun (WGS) entry which is preliminary data.</text>
</comment>
<dbReference type="Pfam" id="PF00550">
    <property type="entry name" value="PP-binding"/>
    <property type="match status" value="1"/>
</dbReference>
<dbReference type="NCBIfam" id="TIGR01720">
    <property type="entry name" value="NRPS-para261"/>
    <property type="match status" value="1"/>
</dbReference>
<dbReference type="Gene3D" id="3.40.50.980">
    <property type="match status" value="2"/>
</dbReference>
<evidence type="ECO:0000313" key="8">
    <source>
        <dbReference type="EMBL" id="GHB71014.1"/>
    </source>
</evidence>
<dbReference type="InterPro" id="IPR045851">
    <property type="entry name" value="AMP-bd_C_sf"/>
</dbReference>
<dbReference type="PROSITE" id="PS50075">
    <property type="entry name" value="CARRIER"/>
    <property type="match status" value="1"/>
</dbReference>
<keyword evidence="5" id="KW-0045">Antibiotic biosynthesis</keyword>
<dbReference type="Gene3D" id="3.30.300.30">
    <property type="match status" value="1"/>
</dbReference>
<feature type="domain" description="Carrier" evidence="7">
    <location>
        <begin position="949"/>
        <end position="1023"/>
    </location>
</feature>
<proteinExistence type="predicted"/>
<dbReference type="InterPro" id="IPR036736">
    <property type="entry name" value="ACP-like_sf"/>
</dbReference>